<gene>
    <name evidence="2" type="ORF">OGATHE_002256</name>
</gene>
<proteinExistence type="predicted"/>
<dbReference type="AlphaFoldDB" id="A0A9P8PIF5"/>
<comment type="caution">
    <text evidence="2">The sequence shown here is derived from an EMBL/GenBank/DDBJ whole genome shotgun (WGS) entry which is preliminary data.</text>
</comment>
<feature type="compositionally biased region" description="Polar residues" evidence="1">
    <location>
        <begin position="142"/>
        <end position="154"/>
    </location>
</feature>
<feature type="region of interest" description="Disordered" evidence="1">
    <location>
        <begin position="133"/>
        <end position="154"/>
    </location>
</feature>
<evidence type="ECO:0000313" key="3">
    <source>
        <dbReference type="Proteomes" id="UP000788993"/>
    </source>
</evidence>
<dbReference type="Proteomes" id="UP000788993">
    <property type="component" value="Unassembled WGS sequence"/>
</dbReference>
<protein>
    <submittedName>
        <fullName evidence="2">Uncharacterized protein</fullName>
    </submittedName>
</protein>
<organism evidence="2 3">
    <name type="scientific">Ogataea polymorpha</name>
    <dbReference type="NCBI Taxonomy" id="460523"/>
    <lineage>
        <taxon>Eukaryota</taxon>
        <taxon>Fungi</taxon>
        <taxon>Dikarya</taxon>
        <taxon>Ascomycota</taxon>
        <taxon>Saccharomycotina</taxon>
        <taxon>Pichiomycetes</taxon>
        <taxon>Pichiales</taxon>
        <taxon>Pichiaceae</taxon>
        <taxon>Ogataea</taxon>
    </lineage>
</organism>
<name>A0A9P8PIF5_9ASCO</name>
<keyword evidence="3" id="KW-1185">Reference proteome</keyword>
<dbReference type="EMBL" id="JAEUBD010000753">
    <property type="protein sequence ID" value="KAH3672611.1"/>
    <property type="molecule type" value="Genomic_DNA"/>
</dbReference>
<evidence type="ECO:0000313" key="2">
    <source>
        <dbReference type="EMBL" id="KAH3672611.1"/>
    </source>
</evidence>
<evidence type="ECO:0000256" key="1">
    <source>
        <dbReference type="SAM" id="MobiDB-lite"/>
    </source>
</evidence>
<accession>A0A9P8PIF5</accession>
<reference evidence="2" key="1">
    <citation type="journal article" date="2021" name="Open Biol.">
        <title>Shared evolutionary footprints suggest mitochondrial oxidative damage underlies multiple complex I losses in fungi.</title>
        <authorList>
            <person name="Schikora-Tamarit M.A."/>
            <person name="Marcet-Houben M."/>
            <person name="Nosek J."/>
            <person name="Gabaldon T."/>
        </authorList>
    </citation>
    <scope>NUCLEOTIDE SEQUENCE</scope>
    <source>
        <strain evidence="2">NCAIM Y.01608</strain>
    </source>
</reference>
<reference evidence="2" key="2">
    <citation type="submission" date="2021-01" db="EMBL/GenBank/DDBJ databases">
        <authorList>
            <person name="Schikora-Tamarit M.A."/>
        </authorList>
    </citation>
    <scope>NUCLEOTIDE SEQUENCE</scope>
    <source>
        <strain evidence="2">NCAIM Y.01608</strain>
    </source>
</reference>
<sequence>MTKQAQKQPKFVASALVYFGASSLNRVDQHLAGREKRASHTNCNGLNPVMNDTFKHQRAKVGKSTIWNHREDDECNHKPSFWVNKTVPNLAIFPVVSLDTHHVFGDSFDRNDFFFLGQESCFVRGVWDQCKPHESNSHRTESQNQVNQLPFFQG</sequence>